<reference evidence="4" key="1">
    <citation type="submission" date="2022-03" db="EMBL/GenBank/DDBJ databases">
        <title>Identification of a novel bacterium isolated from mangrove sediments.</title>
        <authorList>
            <person name="Pan X."/>
        </authorList>
    </citation>
    <scope>NUCLEOTIDE SEQUENCE</scope>
    <source>
        <strain evidence="4">B1949</strain>
    </source>
</reference>
<dbReference type="InterPro" id="IPR000669">
    <property type="entry name" value="Mannitol_DH"/>
</dbReference>
<keyword evidence="5" id="KW-1185">Reference proteome</keyword>
<dbReference type="Gene3D" id="3.40.50.720">
    <property type="entry name" value="NAD(P)-binding Rossmann-like Domain"/>
    <property type="match status" value="1"/>
</dbReference>
<feature type="domain" description="Mannitol dehydrogenase N-terminal" evidence="2">
    <location>
        <begin position="30"/>
        <end position="264"/>
    </location>
</feature>
<proteinExistence type="predicted"/>
<dbReference type="PANTHER" id="PTHR43362">
    <property type="entry name" value="MANNITOL DEHYDROGENASE DSF1-RELATED"/>
    <property type="match status" value="1"/>
</dbReference>
<protein>
    <submittedName>
        <fullName evidence="4">Mannitol dehydrogenase family protein</fullName>
    </submittedName>
</protein>
<feature type="non-terminal residue" evidence="4">
    <location>
        <position position="432"/>
    </location>
</feature>
<name>A0ABT0BHE1_9SPHN</name>
<comment type="caution">
    <text evidence="4">The sequence shown here is derived from an EMBL/GenBank/DDBJ whole genome shotgun (WGS) entry which is preliminary data.</text>
</comment>
<dbReference type="InterPro" id="IPR013328">
    <property type="entry name" value="6PGD_dom2"/>
</dbReference>
<dbReference type="InterPro" id="IPR036291">
    <property type="entry name" value="NAD(P)-bd_dom_sf"/>
</dbReference>
<accession>A0ABT0BHE1</accession>
<gene>
    <name evidence="4" type="ORF">MTR62_17600</name>
</gene>
<organism evidence="4 5">
    <name type="scientific">Novosphingobium organovorum</name>
    <dbReference type="NCBI Taxonomy" id="2930092"/>
    <lineage>
        <taxon>Bacteria</taxon>
        <taxon>Pseudomonadati</taxon>
        <taxon>Pseudomonadota</taxon>
        <taxon>Alphaproteobacteria</taxon>
        <taxon>Sphingomonadales</taxon>
        <taxon>Sphingomonadaceae</taxon>
        <taxon>Novosphingobium</taxon>
    </lineage>
</organism>
<sequence>MSARLSAAALGALPSAIARPGYERDAQGVGIVHFGIGAFHRAHQAWYTDAAMNAGERDWMICGVSLRSAGVADQLNAQGGLYTLSECSAQGQQHRVIGSVREVLVAPQAAARLAVQLTAPQTRIVSFTVTEKGYCRKADGTLDRAAARDGFYPILTDSLRQRKAAGCGGLTLLSCDNLADNGRQLERLMHAWLESEAPDLRAWFEAECTCPSTMVDRIVPATTPADRDAVAGALGLRDEGAVMTEPFSQWVIEDRFAGARPGWERHGAQLVSDVAPYETAKLRMLNGAHSALAYLGLQRGHAFVHEAVRDPQIRPLIEGIMRAEAAPTIAAAPEQDLPAYADALLARFENPALNHKLIQIAMDGSQKIPQRWLETLEANRRMGRTCPGIAAALSAWFAHLRGANAPRWGALDDPLAQPLARIAAQGSDADVA</sequence>
<dbReference type="PRINTS" id="PR00084">
    <property type="entry name" value="MTLDHDRGNASE"/>
</dbReference>
<dbReference type="PANTHER" id="PTHR43362:SF1">
    <property type="entry name" value="MANNITOL DEHYDROGENASE 2-RELATED"/>
    <property type="match status" value="1"/>
</dbReference>
<dbReference type="RefSeq" id="WP_244023371.1">
    <property type="nucleotide sequence ID" value="NZ_JALHLF010000107.1"/>
</dbReference>
<dbReference type="InterPro" id="IPR050988">
    <property type="entry name" value="Mannitol_DH/Oxidoreductase"/>
</dbReference>
<dbReference type="InterPro" id="IPR008927">
    <property type="entry name" value="6-PGluconate_DH-like_C_sf"/>
</dbReference>
<dbReference type="InterPro" id="IPR013131">
    <property type="entry name" value="Mannitol_DH_N"/>
</dbReference>
<dbReference type="InterPro" id="IPR013118">
    <property type="entry name" value="Mannitol_DH_C"/>
</dbReference>
<evidence type="ECO:0000259" key="3">
    <source>
        <dbReference type="Pfam" id="PF08125"/>
    </source>
</evidence>
<dbReference type="Gene3D" id="1.10.1040.10">
    <property type="entry name" value="N-(1-d-carboxylethyl)-l-norvaline Dehydrogenase, domain 2"/>
    <property type="match status" value="1"/>
</dbReference>
<evidence type="ECO:0000313" key="5">
    <source>
        <dbReference type="Proteomes" id="UP001162881"/>
    </source>
</evidence>
<evidence type="ECO:0000259" key="2">
    <source>
        <dbReference type="Pfam" id="PF01232"/>
    </source>
</evidence>
<dbReference type="Proteomes" id="UP001162881">
    <property type="component" value="Unassembled WGS sequence"/>
</dbReference>
<keyword evidence="1" id="KW-0560">Oxidoreductase</keyword>
<feature type="domain" description="Mannitol dehydrogenase C-terminal" evidence="3">
    <location>
        <begin position="273"/>
        <end position="421"/>
    </location>
</feature>
<evidence type="ECO:0000313" key="4">
    <source>
        <dbReference type="EMBL" id="MCJ2184491.1"/>
    </source>
</evidence>
<dbReference type="SUPFAM" id="SSF51735">
    <property type="entry name" value="NAD(P)-binding Rossmann-fold domains"/>
    <property type="match status" value="1"/>
</dbReference>
<dbReference type="SUPFAM" id="SSF48179">
    <property type="entry name" value="6-phosphogluconate dehydrogenase C-terminal domain-like"/>
    <property type="match status" value="1"/>
</dbReference>
<dbReference type="Pfam" id="PF01232">
    <property type="entry name" value="Mannitol_dh"/>
    <property type="match status" value="1"/>
</dbReference>
<evidence type="ECO:0000256" key="1">
    <source>
        <dbReference type="ARBA" id="ARBA00023002"/>
    </source>
</evidence>
<dbReference type="Pfam" id="PF08125">
    <property type="entry name" value="Mannitol_dh_C"/>
    <property type="match status" value="1"/>
</dbReference>
<dbReference type="EMBL" id="JALHLF010000107">
    <property type="protein sequence ID" value="MCJ2184491.1"/>
    <property type="molecule type" value="Genomic_DNA"/>
</dbReference>